<name>A0AAD7JWV7_9AGAR</name>
<sequence length="234" mass="25453">MSFVDLSQCYSATANGTINYGFNQTGIGKTCSLSVESNNDLPQRGRAVDKCLGYNEYLKSLTCCSDLGAPGEAPDQGEDHDGDDSPNLADDRFSVEHLKSPWGVGFHRNSILSKALQDSTPGGDSFAALRPLHRSVYIEDLIDWDTRGRRGNLIYRLSGAIERRGGQRKAKKLQVRVRLRGRGRASEGNSVADRGKCGLKDMASIVPLEYFASLKGRKFGRHSGTVAVSGVPDK</sequence>
<feature type="compositionally biased region" description="Acidic residues" evidence="1">
    <location>
        <begin position="75"/>
        <end position="84"/>
    </location>
</feature>
<evidence type="ECO:0000256" key="1">
    <source>
        <dbReference type="SAM" id="MobiDB-lite"/>
    </source>
</evidence>
<feature type="region of interest" description="Disordered" evidence="1">
    <location>
        <begin position="69"/>
        <end position="90"/>
    </location>
</feature>
<dbReference type="EMBL" id="JARKIB010000014">
    <property type="protein sequence ID" value="KAJ7772298.1"/>
    <property type="molecule type" value="Genomic_DNA"/>
</dbReference>
<gene>
    <name evidence="2" type="ORF">B0H16DRAFT_1451376</name>
</gene>
<evidence type="ECO:0000313" key="2">
    <source>
        <dbReference type="EMBL" id="KAJ7772298.1"/>
    </source>
</evidence>
<evidence type="ECO:0000313" key="3">
    <source>
        <dbReference type="Proteomes" id="UP001215598"/>
    </source>
</evidence>
<organism evidence="2 3">
    <name type="scientific">Mycena metata</name>
    <dbReference type="NCBI Taxonomy" id="1033252"/>
    <lineage>
        <taxon>Eukaryota</taxon>
        <taxon>Fungi</taxon>
        <taxon>Dikarya</taxon>
        <taxon>Basidiomycota</taxon>
        <taxon>Agaricomycotina</taxon>
        <taxon>Agaricomycetes</taxon>
        <taxon>Agaricomycetidae</taxon>
        <taxon>Agaricales</taxon>
        <taxon>Marasmiineae</taxon>
        <taxon>Mycenaceae</taxon>
        <taxon>Mycena</taxon>
    </lineage>
</organism>
<proteinExistence type="predicted"/>
<keyword evidence="3" id="KW-1185">Reference proteome</keyword>
<comment type="caution">
    <text evidence="2">The sequence shown here is derived from an EMBL/GenBank/DDBJ whole genome shotgun (WGS) entry which is preliminary data.</text>
</comment>
<accession>A0AAD7JWV7</accession>
<protein>
    <submittedName>
        <fullName evidence="2">Uncharacterized protein</fullName>
    </submittedName>
</protein>
<dbReference type="AlphaFoldDB" id="A0AAD7JWV7"/>
<reference evidence="2" key="1">
    <citation type="submission" date="2023-03" db="EMBL/GenBank/DDBJ databases">
        <title>Massive genome expansion in bonnet fungi (Mycena s.s.) driven by repeated elements and novel gene families across ecological guilds.</title>
        <authorList>
            <consortium name="Lawrence Berkeley National Laboratory"/>
            <person name="Harder C.B."/>
            <person name="Miyauchi S."/>
            <person name="Viragh M."/>
            <person name="Kuo A."/>
            <person name="Thoen E."/>
            <person name="Andreopoulos B."/>
            <person name="Lu D."/>
            <person name="Skrede I."/>
            <person name="Drula E."/>
            <person name="Henrissat B."/>
            <person name="Morin E."/>
            <person name="Kohler A."/>
            <person name="Barry K."/>
            <person name="LaButti K."/>
            <person name="Morin E."/>
            <person name="Salamov A."/>
            <person name="Lipzen A."/>
            <person name="Mereny Z."/>
            <person name="Hegedus B."/>
            <person name="Baldrian P."/>
            <person name="Stursova M."/>
            <person name="Weitz H."/>
            <person name="Taylor A."/>
            <person name="Grigoriev I.V."/>
            <person name="Nagy L.G."/>
            <person name="Martin F."/>
            <person name="Kauserud H."/>
        </authorList>
    </citation>
    <scope>NUCLEOTIDE SEQUENCE</scope>
    <source>
        <strain evidence="2">CBHHK182m</strain>
    </source>
</reference>
<dbReference type="Proteomes" id="UP001215598">
    <property type="component" value="Unassembled WGS sequence"/>
</dbReference>